<dbReference type="PROSITE" id="PS50106">
    <property type="entry name" value="PDZ"/>
    <property type="match status" value="1"/>
</dbReference>
<dbReference type="SUPFAM" id="SSF50156">
    <property type="entry name" value="PDZ domain-like"/>
    <property type="match status" value="1"/>
</dbReference>
<proteinExistence type="predicted"/>
<evidence type="ECO:0000313" key="4">
    <source>
        <dbReference type="Proteomes" id="UP000004633"/>
    </source>
</evidence>
<dbReference type="AlphaFoldDB" id="E7N408"/>
<protein>
    <submittedName>
        <fullName evidence="3">PDZ/DHR/GLGF domain protein</fullName>
    </submittedName>
</protein>
<dbReference type="Proteomes" id="UP000004633">
    <property type="component" value="Unassembled WGS sequence"/>
</dbReference>
<evidence type="ECO:0000313" key="3">
    <source>
        <dbReference type="EMBL" id="EFW29049.1"/>
    </source>
</evidence>
<dbReference type="Pfam" id="PF00595">
    <property type="entry name" value="PDZ"/>
    <property type="match status" value="1"/>
</dbReference>
<dbReference type="STRING" id="749551.HMPREF9555_01749"/>
<evidence type="ECO:0000259" key="2">
    <source>
        <dbReference type="PROSITE" id="PS50106"/>
    </source>
</evidence>
<dbReference type="HOGENOM" id="CLU_071841_0_0_9"/>
<dbReference type="InterPro" id="IPR001478">
    <property type="entry name" value="PDZ"/>
</dbReference>
<feature type="chain" id="PRO_5003221991" evidence="1">
    <location>
        <begin position="24"/>
        <end position="238"/>
    </location>
</feature>
<dbReference type="SMART" id="SM00228">
    <property type="entry name" value="PDZ"/>
    <property type="match status" value="1"/>
</dbReference>
<comment type="caution">
    <text evidence="3">The sequence shown here is derived from an EMBL/GenBank/DDBJ whole genome shotgun (WGS) entry which is preliminary data.</text>
</comment>
<sequence length="238" mass="25867">MQVVLKIAVVLCLLFSFSSTAFALSSIVVENATPAEVRSFLIENMSRLGKNASIENLTDSSITFIMIDPTVRQSGWTVTQDSELKETFTFTPSGSGTLLTFNAIGSSRTVDGQIIRAPLPPSQIDTLLLEGVKLHFDGGYLHGFLLSPQKQGEGYPIIQILPYSPAEKAGLKIGDVITKVNGVKLEYVASKGGFNFQTTVQKSEQLILTVKAGKLESERSVISQFFDAKTQQFRAPLS</sequence>
<evidence type="ECO:0000256" key="1">
    <source>
        <dbReference type="SAM" id="SignalP"/>
    </source>
</evidence>
<reference evidence="3 4" key="1">
    <citation type="submission" date="2010-08" db="EMBL/GenBank/DDBJ databases">
        <authorList>
            <person name="Weinstock G."/>
            <person name="Sodergren E."/>
            <person name="Clifton S."/>
            <person name="Fulton L."/>
            <person name="Fulton B."/>
            <person name="Courtney L."/>
            <person name="Fronick C."/>
            <person name="Harrison M."/>
            <person name="Strong C."/>
            <person name="Farmer C."/>
            <person name="Delahaunty K."/>
            <person name="Markovic C."/>
            <person name="Hall O."/>
            <person name="Minx P."/>
            <person name="Tomlinson C."/>
            <person name="Mitreva M."/>
            <person name="Hou S."/>
            <person name="Chen J."/>
            <person name="Wollam A."/>
            <person name="Pepin K.H."/>
            <person name="Johnson M."/>
            <person name="Bhonagiri V."/>
            <person name="Zhang X."/>
            <person name="Suruliraj S."/>
            <person name="Warren W."/>
            <person name="Chinwalla A."/>
            <person name="Mardis E.R."/>
            <person name="Wilson R.K."/>
        </authorList>
    </citation>
    <scope>NUCLEOTIDE SEQUENCE [LARGE SCALE GENOMIC DNA]</scope>
    <source>
        <strain evidence="3 4">F0399</strain>
    </source>
</reference>
<name>E7N408_9FIRM</name>
<gene>
    <name evidence="3" type="ORF">HMPREF9555_01749</name>
</gene>
<dbReference type="EMBL" id="AECV01000041">
    <property type="protein sequence ID" value="EFW29049.1"/>
    <property type="molecule type" value="Genomic_DNA"/>
</dbReference>
<dbReference type="InterPro" id="IPR036034">
    <property type="entry name" value="PDZ_sf"/>
</dbReference>
<keyword evidence="4" id="KW-1185">Reference proteome</keyword>
<organism evidence="3 4">
    <name type="scientific">Selenomonas artemidis F0399</name>
    <dbReference type="NCBI Taxonomy" id="749551"/>
    <lineage>
        <taxon>Bacteria</taxon>
        <taxon>Bacillati</taxon>
        <taxon>Bacillota</taxon>
        <taxon>Negativicutes</taxon>
        <taxon>Selenomonadales</taxon>
        <taxon>Selenomonadaceae</taxon>
        <taxon>Selenomonas</taxon>
    </lineage>
</organism>
<dbReference type="Gene3D" id="2.30.42.10">
    <property type="match status" value="1"/>
</dbReference>
<feature type="domain" description="PDZ" evidence="2">
    <location>
        <begin position="131"/>
        <end position="186"/>
    </location>
</feature>
<keyword evidence="1" id="KW-0732">Signal</keyword>
<dbReference type="RefSeq" id="WP_009350397.1">
    <property type="nucleotide sequence ID" value="NZ_GL638151.1"/>
</dbReference>
<accession>E7N408</accession>
<feature type="signal peptide" evidence="1">
    <location>
        <begin position="1"/>
        <end position="23"/>
    </location>
</feature>